<comment type="caution">
    <text evidence="3">The sequence shown here is derived from an EMBL/GenBank/DDBJ whole genome shotgun (WGS) entry which is preliminary data.</text>
</comment>
<feature type="transmembrane region" description="Helical" evidence="2">
    <location>
        <begin position="69"/>
        <end position="91"/>
    </location>
</feature>
<dbReference type="PANTHER" id="PTHR33219">
    <property type="entry name" value="YLMG HOMOLOG PROTEIN 2, CHLOROPLASTIC"/>
    <property type="match status" value="1"/>
</dbReference>
<evidence type="ECO:0000313" key="3">
    <source>
        <dbReference type="EMBL" id="MBC3906889.1"/>
    </source>
</evidence>
<organism evidence="3 4">
    <name type="scientific">Undibacterium umbellatum</name>
    <dbReference type="NCBI Taxonomy" id="2762300"/>
    <lineage>
        <taxon>Bacteria</taxon>
        <taxon>Pseudomonadati</taxon>
        <taxon>Pseudomonadota</taxon>
        <taxon>Betaproteobacteria</taxon>
        <taxon>Burkholderiales</taxon>
        <taxon>Oxalobacteraceae</taxon>
        <taxon>Undibacterium</taxon>
    </lineage>
</organism>
<reference evidence="3 4" key="1">
    <citation type="submission" date="2020-08" db="EMBL/GenBank/DDBJ databases">
        <title>Novel species isolated from subtropical streams in China.</title>
        <authorList>
            <person name="Lu H."/>
        </authorList>
    </citation>
    <scope>NUCLEOTIDE SEQUENCE [LARGE SCALE GENOMIC DNA]</scope>
    <source>
        <strain evidence="3 4">NL8W</strain>
    </source>
</reference>
<proteinExistence type="inferred from homology"/>
<comment type="similarity">
    <text evidence="1">Belongs to the YggT family.</text>
</comment>
<dbReference type="Pfam" id="PF02325">
    <property type="entry name" value="CCB3_YggT"/>
    <property type="match status" value="2"/>
</dbReference>
<name>A0ABR6Z527_9BURK</name>
<feature type="transmembrane region" description="Helical" evidence="2">
    <location>
        <begin position="39"/>
        <end position="60"/>
    </location>
</feature>
<dbReference type="Proteomes" id="UP000646911">
    <property type="component" value="Unassembled WGS sequence"/>
</dbReference>
<feature type="transmembrane region" description="Helical" evidence="2">
    <location>
        <begin position="122"/>
        <end position="144"/>
    </location>
</feature>
<keyword evidence="2" id="KW-0472">Membrane</keyword>
<protein>
    <submittedName>
        <fullName evidence="3">YggT family protein</fullName>
    </submittedName>
</protein>
<evidence type="ECO:0000256" key="1">
    <source>
        <dbReference type="ARBA" id="ARBA00010894"/>
    </source>
</evidence>
<keyword evidence="2" id="KW-1133">Transmembrane helix</keyword>
<evidence type="ECO:0000313" key="4">
    <source>
        <dbReference type="Proteomes" id="UP000646911"/>
    </source>
</evidence>
<dbReference type="PANTHER" id="PTHR33219:SF14">
    <property type="entry name" value="PROTEIN COFACTOR ASSEMBLY OF COMPLEX C SUBUNIT B CCB3, CHLOROPLASTIC-RELATED"/>
    <property type="match status" value="1"/>
</dbReference>
<dbReference type="InterPro" id="IPR003425">
    <property type="entry name" value="CCB3/YggT"/>
</dbReference>
<gene>
    <name evidence="3" type="ORF">H8L47_04885</name>
</gene>
<accession>A0ABR6Z527</accession>
<sequence length="148" mass="16413">MQAQRIRPPAALAQAIFKLTDWLVHPIRRIIPGFAGYDWATLLAAILVALVAAGFIVWMISPVFLIEQVFIIAGITLAQWVIYEIMALLLLEVLFSWVNPSAPFAPFVRALNEPFLKPVRKLIPAIGGLDFSPMIILILLQVLINSIG</sequence>
<keyword evidence="2" id="KW-0812">Transmembrane</keyword>
<keyword evidence="4" id="KW-1185">Reference proteome</keyword>
<dbReference type="EMBL" id="JACOFX010000002">
    <property type="protein sequence ID" value="MBC3906889.1"/>
    <property type="molecule type" value="Genomic_DNA"/>
</dbReference>
<evidence type="ECO:0000256" key="2">
    <source>
        <dbReference type="SAM" id="Phobius"/>
    </source>
</evidence>